<protein>
    <submittedName>
        <fullName evidence="1">Uncharacterized protein</fullName>
    </submittedName>
</protein>
<comment type="caution">
    <text evidence="1">The sequence shown here is derived from an EMBL/GenBank/DDBJ whole genome shotgun (WGS) entry which is preliminary data.</text>
</comment>
<keyword evidence="2" id="KW-1185">Reference proteome</keyword>
<reference evidence="1 2" key="1">
    <citation type="journal article" date="2018" name="J. Allergy Clin. Immunol.">
        <title>High-quality assembly of Dermatophagoides pteronyssinus genome and transcriptome reveals a wide range of novel allergens.</title>
        <authorList>
            <person name="Liu X.Y."/>
            <person name="Yang K.Y."/>
            <person name="Wang M.Q."/>
            <person name="Kwok J.S."/>
            <person name="Zeng X."/>
            <person name="Yang Z."/>
            <person name="Xiao X.J."/>
            <person name="Lau C.P."/>
            <person name="Li Y."/>
            <person name="Huang Z.M."/>
            <person name="Ba J.G."/>
            <person name="Yim A.K."/>
            <person name="Ouyang C.Y."/>
            <person name="Ngai S.M."/>
            <person name="Chan T.F."/>
            <person name="Leung E.L."/>
            <person name="Liu L."/>
            <person name="Liu Z.G."/>
            <person name="Tsui S.K."/>
        </authorList>
    </citation>
    <scope>NUCLEOTIDE SEQUENCE [LARGE SCALE GENOMIC DNA]</scope>
    <source>
        <strain evidence="1">Derp</strain>
    </source>
</reference>
<name>A0ABQ8JDH1_DERPT</name>
<sequence length="72" mass="8730">MIEKYCNCIKLLICKKRIRSRPLSGDLVSPSNWVFFQSPNHNDHYHHHNHHNQHSINHPHNHLVYFQLQKKL</sequence>
<gene>
    <name evidence="1" type="ORF">DERP_001097</name>
</gene>
<reference evidence="1 2" key="2">
    <citation type="journal article" date="2022" name="Mol. Biol. Evol.">
        <title>Comparative Genomics Reveals Insights into the Divergent Evolution of Astigmatic Mites and Household Pest Adaptations.</title>
        <authorList>
            <person name="Xiong Q."/>
            <person name="Wan A.T."/>
            <person name="Liu X."/>
            <person name="Fung C.S."/>
            <person name="Xiao X."/>
            <person name="Malainual N."/>
            <person name="Hou J."/>
            <person name="Wang L."/>
            <person name="Wang M."/>
            <person name="Yang K.Y."/>
            <person name="Cui Y."/>
            <person name="Leung E.L."/>
            <person name="Nong W."/>
            <person name="Shin S.K."/>
            <person name="Au S.W."/>
            <person name="Jeong K.Y."/>
            <person name="Chew F.T."/>
            <person name="Hui J.H."/>
            <person name="Leung T.F."/>
            <person name="Tungtrongchitr A."/>
            <person name="Zhong N."/>
            <person name="Liu Z."/>
            <person name="Tsui S.K."/>
        </authorList>
    </citation>
    <scope>NUCLEOTIDE SEQUENCE [LARGE SCALE GENOMIC DNA]</scope>
    <source>
        <strain evidence="1">Derp</strain>
    </source>
</reference>
<evidence type="ECO:0000313" key="2">
    <source>
        <dbReference type="Proteomes" id="UP000887458"/>
    </source>
</evidence>
<accession>A0ABQ8JDH1</accession>
<proteinExistence type="predicted"/>
<dbReference type="EMBL" id="NJHN03000047">
    <property type="protein sequence ID" value="KAH9420666.1"/>
    <property type="molecule type" value="Genomic_DNA"/>
</dbReference>
<evidence type="ECO:0000313" key="1">
    <source>
        <dbReference type="EMBL" id="KAH9420666.1"/>
    </source>
</evidence>
<organism evidence="1 2">
    <name type="scientific">Dermatophagoides pteronyssinus</name>
    <name type="common">European house dust mite</name>
    <dbReference type="NCBI Taxonomy" id="6956"/>
    <lineage>
        <taxon>Eukaryota</taxon>
        <taxon>Metazoa</taxon>
        <taxon>Ecdysozoa</taxon>
        <taxon>Arthropoda</taxon>
        <taxon>Chelicerata</taxon>
        <taxon>Arachnida</taxon>
        <taxon>Acari</taxon>
        <taxon>Acariformes</taxon>
        <taxon>Sarcoptiformes</taxon>
        <taxon>Astigmata</taxon>
        <taxon>Psoroptidia</taxon>
        <taxon>Analgoidea</taxon>
        <taxon>Pyroglyphidae</taxon>
        <taxon>Dermatophagoidinae</taxon>
        <taxon>Dermatophagoides</taxon>
    </lineage>
</organism>
<dbReference type="Proteomes" id="UP000887458">
    <property type="component" value="Unassembled WGS sequence"/>
</dbReference>